<proteinExistence type="predicted"/>
<sequence>MNLPTEAQPSAGSGFPRPILYTLAKLLPPVWAKAKAASRKEQSVRGLQVPPAPPRQLRMKAEPLQWVCGDTLGEALEHLSMSTM</sequence>
<dbReference type="AlphaFoldDB" id="L5MFX8"/>
<dbReference type="Proteomes" id="UP000010556">
    <property type="component" value="Unassembled WGS sequence"/>
</dbReference>
<protein>
    <submittedName>
        <fullName evidence="1">Uncharacterized protein</fullName>
    </submittedName>
</protein>
<keyword evidence="2" id="KW-1185">Reference proteome</keyword>
<evidence type="ECO:0000313" key="2">
    <source>
        <dbReference type="Proteomes" id="UP000010556"/>
    </source>
</evidence>
<accession>L5MFX8</accession>
<name>L5MFX8_MYODS</name>
<reference evidence="2" key="1">
    <citation type="journal article" date="2013" name="Science">
        <title>Comparative analysis of bat genomes provides insight into the evolution of flight and immunity.</title>
        <authorList>
            <person name="Zhang G."/>
            <person name="Cowled C."/>
            <person name="Shi Z."/>
            <person name="Huang Z."/>
            <person name="Bishop-Lilly K.A."/>
            <person name="Fang X."/>
            <person name="Wynne J.W."/>
            <person name="Xiong Z."/>
            <person name="Baker M.L."/>
            <person name="Zhao W."/>
            <person name="Tachedjian M."/>
            <person name="Zhu Y."/>
            <person name="Zhou P."/>
            <person name="Jiang X."/>
            <person name="Ng J."/>
            <person name="Yang L."/>
            <person name="Wu L."/>
            <person name="Xiao J."/>
            <person name="Feng Y."/>
            <person name="Chen Y."/>
            <person name="Sun X."/>
            <person name="Zhang Y."/>
            <person name="Marsh G.A."/>
            <person name="Crameri G."/>
            <person name="Broder C.C."/>
            <person name="Frey K.G."/>
            <person name="Wang L.F."/>
            <person name="Wang J."/>
        </authorList>
    </citation>
    <scope>NUCLEOTIDE SEQUENCE [LARGE SCALE GENOMIC DNA]</scope>
</reference>
<organism evidence="1 2">
    <name type="scientific">Myotis davidii</name>
    <name type="common">David's myotis</name>
    <dbReference type="NCBI Taxonomy" id="225400"/>
    <lineage>
        <taxon>Eukaryota</taxon>
        <taxon>Metazoa</taxon>
        <taxon>Chordata</taxon>
        <taxon>Craniata</taxon>
        <taxon>Vertebrata</taxon>
        <taxon>Euteleostomi</taxon>
        <taxon>Mammalia</taxon>
        <taxon>Eutheria</taxon>
        <taxon>Laurasiatheria</taxon>
        <taxon>Chiroptera</taxon>
        <taxon>Yangochiroptera</taxon>
        <taxon>Vespertilionidae</taxon>
        <taxon>Myotis</taxon>
    </lineage>
</organism>
<dbReference type="EMBL" id="KB100339">
    <property type="protein sequence ID" value="ELK37494.1"/>
    <property type="molecule type" value="Genomic_DNA"/>
</dbReference>
<evidence type="ECO:0000313" key="1">
    <source>
        <dbReference type="EMBL" id="ELK37494.1"/>
    </source>
</evidence>
<gene>
    <name evidence="1" type="ORF">MDA_GLEAN10011156</name>
</gene>